<keyword evidence="4 7" id="KW-1133">Transmembrane helix</keyword>
<feature type="compositionally biased region" description="Low complexity" evidence="6">
    <location>
        <begin position="12"/>
        <end position="24"/>
    </location>
</feature>
<keyword evidence="3 7" id="KW-0812">Transmembrane</keyword>
<feature type="transmembrane region" description="Helical" evidence="7">
    <location>
        <begin position="135"/>
        <end position="159"/>
    </location>
</feature>
<dbReference type="Proteomes" id="UP000565724">
    <property type="component" value="Unassembled WGS sequence"/>
</dbReference>
<proteinExistence type="predicted"/>
<gene>
    <name evidence="8" type="ORF">HP550_01515</name>
</gene>
<feature type="transmembrane region" description="Helical" evidence="7">
    <location>
        <begin position="293"/>
        <end position="316"/>
    </location>
</feature>
<evidence type="ECO:0000313" key="9">
    <source>
        <dbReference type="Proteomes" id="UP000565724"/>
    </source>
</evidence>
<reference evidence="8 9" key="1">
    <citation type="submission" date="2020-05" db="EMBL/GenBank/DDBJ databases">
        <title>Genome Sequencing of Type Strains.</title>
        <authorList>
            <person name="Lemaire J.F."/>
            <person name="Inderbitzin P."/>
            <person name="Gregorio O.A."/>
            <person name="Collins S.B."/>
            <person name="Wespe N."/>
            <person name="Knight-Connoni V."/>
        </authorList>
    </citation>
    <scope>NUCLEOTIDE SEQUENCE [LARGE SCALE GENOMIC DNA]</scope>
    <source>
        <strain evidence="8 9">ATCC 25174</strain>
    </source>
</reference>
<keyword evidence="2" id="KW-1003">Cell membrane</keyword>
<sequence length="335" mass="34193">MAADGTDETGPAVGAGAAHARAVATSPDPVETGPKQSVIQKAKALFAWWQRTRPARANARFGARGGGVLTGGIAYAALFSVFAALTIGYTVFMAVLGGNDELRQKVLDAVNESLPGLIDTGDGGMIKPESLELSGGLTVTGIIAVVVLLLSAIAAMAALRTAVRAMFAEEGAGGNAVLGKARELGGFAGMAFAVLLSALVTTGVASAASWILDSLGWGSAATVVARVLAILVAFVIDAATFLLIVWVLADERPAWWDLRWGAVIAGVGIGIVRILGTSVVAGSVSKNPLFTSVAVIVTLLVWINLIARIVLLAAAWTADPPFVEPAADEPEAPTD</sequence>
<evidence type="ECO:0000256" key="5">
    <source>
        <dbReference type="ARBA" id="ARBA00023136"/>
    </source>
</evidence>
<keyword evidence="5 7" id="KW-0472">Membrane</keyword>
<evidence type="ECO:0000256" key="7">
    <source>
        <dbReference type="SAM" id="Phobius"/>
    </source>
</evidence>
<feature type="transmembrane region" description="Helical" evidence="7">
    <location>
        <begin position="260"/>
        <end position="281"/>
    </location>
</feature>
<accession>A0A7Y5ZXK2</accession>
<evidence type="ECO:0000256" key="1">
    <source>
        <dbReference type="ARBA" id="ARBA00004651"/>
    </source>
</evidence>
<feature type="transmembrane region" description="Helical" evidence="7">
    <location>
        <begin position="73"/>
        <end position="96"/>
    </location>
</feature>
<feature type="region of interest" description="Disordered" evidence="6">
    <location>
        <begin position="1"/>
        <end position="34"/>
    </location>
</feature>
<protein>
    <submittedName>
        <fullName evidence="8">YihY/virulence factor BrkB family protein</fullName>
    </submittedName>
</protein>
<feature type="transmembrane region" description="Helical" evidence="7">
    <location>
        <begin position="224"/>
        <end position="248"/>
    </location>
</feature>
<dbReference type="Pfam" id="PF03631">
    <property type="entry name" value="Virul_fac_BrkB"/>
    <property type="match status" value="1"/>
</dbReference>
<dbReference type="RefSeq" id="WP_175345836.1">
    <property type="nucleotide sequence ID" value="NZ_JABMCI010000037.1"/>
</dbReference>
<evidence type="ECO:0000256" key="4">
    <source>
        <dbReference type="ARBA" id="ARBA00022989"/>
    </source>
</evidence>
<dbReference type="GO" id="GO:0005886">
    <property type="term" value="C:plasma membrane"/>
    <property type="evidence" value="ECO:0007669"/>
    <property type="project" value="UniProtKB-SubCell"/>
</dbReference>
<organism evidence="8 9">
    <name type="scientific">Cellulomonas humilata</name>
    <dbReference type="NCBI Taxonomy" id="144055"/>
    <lineage>
        <taxon>Bacteria</taxon>
        <taxon>Bacillati</taxon>
        <taxon>Actinomycetota</taxon>
        <taxon>Actinomycetes</taxon>
        <taxon>Micrococcales</taxon>
        <taxon>Cellulomonadaceae</taxon>
        <taxon>Cellulomonas</taxon>
    </lineage>
</organism>
<dbReference type="PANTHER" id="PTHR30213">
    <property type="entry name" value="INNER MEMBRANE PROTEIN YHJD"/>
    <property type="match status" value="1"/>
</dbReference>
<comment type="caution">
    <text evidence="8">The sequence shown here is derived from an EMBL/GenBank/DDBJ whole genome shotgun (WGS) entry which is preliminary data.</text>
</comment>
<dbReference type="AlphaFoldDB" id="A0A7Y5ZXK2"/>
<feature type="transmembrane region" description="Helical" evidence="7">
    <location>
        <begin position="187"/>
        <end position="212"/>
    </location>
</feature>
<evidence type="ECO:0000256" key="3">
    <source>
        <dbReference type="ARBA" id="ARBA00022692"/>
    </source>
</evidence>
<dbReference type="InterPro" id="IPR017039">
    <property type="entry name" value="Virul_fac_BrkB"/>
</dbReference>
<evidence type="ECO:0000256" key="2">
    <source>
        <dbReference type="ARBA" id="ARBA00022475"/>
    </source>
</evidence>
<evidence type="ECO:0000313" key="8">
    <source>
        <dbReference type="EMBL" id="NUU15929.1"/>
    </source>
</evidence>
<evidence type="ECO:0000256" key="6">
    <source>
        <dbReference type="SAM" id="MobiDB-lite"/>
    </source>
</evidence>
<name>A0A7Y5ZXK2_9CELL</name>
<dbReference type="EMBL" id="JABMCI010000037">
    <property type="protein sequence ID" value="NUU15929.1"/>
    <property type="molecule type" value="Genomic_DNA"/>
</dbReference>
<keyword evidence="9" id="KW-1185">Reference proteome</keyword>
<dbReference type="PANTHER" id="PTHR30213:SF1">
    <property type="entry name" value="INNER MEMBRANE PROTEIN YHJD"/>
    <property type="match status" value="1"/>
</dbReference>
<comment type="subcellular location">
    <subcellularLocation>
        <location evidence="1">Cell membrane</location>
        <topology evidence="1">Multi-pass membrane protein</topology>
    </subcellularLocation>
</comment>